<evidence type="ECO:0000313" key="1">
    <source>
        <dbReference type="EMBL" id="PFV11211.1"/>
    </source>
</evidence>
<gene>
    <name evidence="1" type="ORF">COK98_02775</name>
</gene>
<reference evidence="1 2" key="1">
    <citation type="submission" date="2017-09" db="EMBL/GenBank/DDBJ databases">
        <title>Large-scale bioinformatics analysis of Bacillus genomes uncovers conserved roles of natural products in bacterial physiology.</title>
        <authorList>
            <consortium name="Agbiome Team Llc"/>
            <person name="Bleich R.M."/>
            <person name="Grubbs K.J."/>
            <person name="Santa Maria K.C."/>
            <person name="Allen S.E."/>
            <person name="Farag S."/>
            <person name="Shank E.A."/>
            <person name="Bowers A."/>
        </authorList>
    </citation>
    <scope>NUCLEOTIDE SEQUENCE [LARGE SCALE GENOMIC DNA]</scope>
    <source>
        <strain evidence="1 2">AFS060282</strain>
    </source>
</reference>
<dbReference type="AlphaFoldDB" id="A0A9X7BH47"/>
<dbReference type="EMBL" id="NVDQ01000007">
    <property type="protein sequence ID" value="PFV11211.1"/>
    <property type="molecule type" value="Genomic_DNA"/>
</dbReference>
<name>A0A9X7BH47_BACCE</name>
<protein>
    <submittedName>
        <fullName evidence="1">Uncharacterized protein</fullName>
    </submittedName>
</protein>
<sequence>MDRYKTLQAKRIEAGEPTPFLGTVVDLERTEKGVFVPVSVDMLNNAGIPMGVSEVEVWREMDGTICFRIATKCEVCERGAKLYELDMGFAKKNVCAEDYFKLTGQYPEGAEIPERR</sequence>
<accession>A0A9X7BH47</accession>
<organism evidence="1 2">
    <name type="scientific">Bacillus cereus</name>
    <dbReference type="NCBI Taxonomy" id="1396"/>
    <lineage>
        <taxon>Bacteria</taxon>
        <taxon>Bacillati</taxon>
        <taxon>Bacillota</taxon>
        <taxon>Bacilli</taxon>
        <taxon>Bacillales</taxon>
        <taxon>Bacillaceae</taxon>
        <taxon>Bacillus</taxon>
        <taxon>Bacillus cereus group</taxon>
    </lineage>
</organism>
<proteinExistence type="predicted"/>
<dbReference type="RefSeq" id="WP_098659904.1">
    <property type="nucleotide sequence ID" value="NZ_NVDQ01000007.1"/>
</dbReference>
<dbReference type="Proteomes" id="UP000226257">
    <property type="component" value="Unassembled WGS sequence"/>
</dbReference>
<comment type="caution">
    <text evidence="1">The sequence shown here is derived from an EMBL/GenBank/DDBJ whole genome shotgun (WGS) entry which is preliminary data.</text>
</comment>
<evidence type="ECO:0000313" key="2">
    <source>
        <dbReference type="Proteomes" id="UP000226257"/>
    </source>
</evidence>